<dbReference type="OrthoDB" id="972683at2"/>
<sequence>MKNFQSVLMWVFLSATLFSACSKDENEAPELSQSKELIDLSLNINVLGLENNPTSRQQENELPDCVETTPYYIEIVIKQGDRDVVGSADLPFRIDLAPGQMFTKYVPEMAMPAGLYFLDHCAVYDEAGTLMCLAPKAGSPLGAMSDAPMPMSINLRAGSKPFPDVPVLCFDNREVNEYGYVFFDIEPTVIRNFCFFANYCDENGRHFPARYSVDISIEGNTIYSDIISNNGEYETDKYFADPVCVDLPDLSEYDDDEEYIDYTITLLEWEGVYELDEEMVITGSLSRDDIEDHFDGDDNIEYEHIFFNCDEEGDGEIPDELPDVNEAEFSNPTNITNPYYGPPAGYIYEYQGYELEDGELPDEASEVIYIERRAETRVVMGINSIIQRDYVMEDGVILEDTDDWLAQDDDGNLWYMGELSKNYDEDGNFIGTEGSWEAGVDGALPGYWLPADPFVGQVYYQEWYEGEAEDYAEVIAINETVETDLGIFENVLVTKDINPFEEDVYELKYYAPGTGFIKEEKYENGELVEVVFLTGIIVID</sequence>
<keyword evidence="1" id="KW-0732">Signal</keyword>
<protein>
    <submittedName>
        <fullName evidence="2">Uncharacterized protein</fullName>
    </submittedName>
</protein>
<organism evidence="2 3">
    <name type="scientific">Christiangramia gaetbulicola</name>
    <dbReference type="NCBI Taxonomy" id="703340"/>
    <lineage>
        <taxon>Bacteria</taxon>
        <taxon>Pseudomonadati</taxon>
        <taxon>Bacteroidota</taxon>
        <taxon>Flavobacteriia</taxon>
        <taxon>Flavobacteriales</taxon>
        <taxon>Flavobacteriaceae</taxon>
        <taxon>Christiangramia</taxon>
    </lineage>
</organism>
<evidence type="ECO:0000313" key="2">
    <source>
        <dbReference type="EMBL" id="PTX44612.1"/>
    </source>
</evidence>
<evidence type="ECO:0000313" key="3">
    <source>
        <dbReference type="Proteomes" id="UP000244174"/>
    </source>
</evidence>
<dbReference type="EMBL" id="QBKQ01000001">
    <property type="protein sequence ID" value="PTX44612.1"/>
    <property type="molecule type" value="Genomic_DNA"/>
</dbReference>
<feature type="chain" id="PRO_5015561755" evidence="1">
    <location>
        <begin position="21"/>
        <end position="540"/>
    </location>
</feature>
<evidence type="ECO:0000256" key="1">
    <source>
        <dbReference type="SAM" id="SignalP"/>
    </source>
</evidence>
<dbReference type="PROSITE" id="PS51257">
    <property type="entry name" value="PROKAR_LIPOPROTEIN"/>
    <property type="match status" value="1"/>
</dbReference>
<dbReference type="Proteomes" id="UP000244174">
    <property type="component" value="Unassembled WGS sequence"/>
</dbReference>
<dbReference type="RefSeq" id="WP_146167171.1">
    <property type="nucleotide sequence ID" value="NZ_QBKQ01000001.1"/>
</dbReference>
<name>A0A2T6ALB5_9FLAO</name>
<dbReference type="AlphaFoldDB" id="A0A2T6ALB5"/>
<reference evidence="2 3" key="1">
    <citation type="submission" date="2018-04" db="EMBL/GenBank/DDBJ databases">
        <title>Genomic Encyclopedia of Archaeal and Bacterial Type Strains, Phase II (KMG-II): from individual species to whole genera.</title>
        <authorList>
            <person name="Goeker M."/>
        </authorList>
    </citation>
    <scope>NUCLEOTIDE SEQUENCE [LARGE SCALE GENOMIC DNA]</scope>
    <source>
        <strain evidence="2 3">DSM 23082</strain>
    </source>
</reference>
<comment type="caution">
    <text evidence="2">The sequence shown here is derived from an EMBL/GenBank/DDBJ whole genome shotgun (WGS) entry which is preliminary data.</text>
</comment>
<accession>A0A2T6ALB5</accession>
<proteinExistence type="predicted"/>
<gene>
    <name evidence="2" type="ORF">C8P64_0594</name>
</gene>
<feature type="signal peptide" evidence="1">
    <location>
        <begin position="1"/>
        <end position="20"/>
    </location>
</feature>
<keyword evidence="3" id="KW-1185">Reference proteome</keyword>